<evidence type="ECO:0000256" key="1">
    <source>
        <dbReference type="SAM" id="Coils"/>
    </source>
</evidence>
<name>A0A7Z9BL91_9CYAN</name>
<dbReference type="OrthoDB" id="467224at2"/>
<keyword evidence="1" id="KW-0175">Coiled coil</keyword>
<evidence type="ECO:0000313" key="3">
    <source>
        <dbReference type="EMBL" id="VXD12984.1"/>
    </source>
</evidence>
<protein>
    <recommendedName>
        <fullName evidence="5">Chromosome partition protein Smc</fullName>
    </recommendedName>
</protein>
<organism evidence="3 4">
    <name type="scientific">Planktothrix serta PCC 8927</name>
    <dbReference type="NCBI Taxonomy" id="671068"/>
    <lineage>
        <taxon>Bacteria</taxon>
        <taxon>Bacillati</taxon>
        <taxon>Cyanobacteriota</taxon>
        <taxon>Cyanophyceae</taxon>
        <taxon>Oscillatoriophycideae</taxon>
        <taxon>Oscillatoriales</taxon>
        <taxon>Microcoleaceae</taxon>
        <taxon>Planktothrix</taxon>
    </lineage>
</organism>
<keyword evidence="4" id="KW-1185">Reference proteome</keyword>
<accession>A0A7Z9BL91</accession>
<reference evidence="3" key="1">
    <citation type="submission" date="2019-10" db="EMBL/GenBank/DDBJ databases">
        <authorList>
            <consortium name="Genoscope - CEA"/>
            <person name="William W."/>
        </authorList>
    </citation>
    <scope>NUCLEOTIDE SEQUENCE [LARGE SCALE GENOMIC DNA]</scope>
    <source>
        <strain evidence="3">BBR_PRJEB10992</strain>
    </source>
</reference>
<dbReference type="AlphaFoldDB" id="A0A7Z9BL91"/>
<evidence type="ECO:0000313" key="4">
    <source>
        <dbReference type="Proteomes" id="UP000184550"/>
    </source>
</evidence>
<dbReference type="RefSeq" id="WP_083618079.1">
    <property type="nucleotide sequence ID" value="NZ_LR734839.1"/>
</dbReference>
<feature type="compositionally biased region" description="Low complexity" evidence="2">
    <location>
        <begin position="175"/>
        <end position="186"/>
    </location>
</feature>
<comment type="caution">
    <text evidence="3">The sequence shown here is derived from an EMBL/GenBank/DDBJ whole genome shotgun (WGS) entry which is preliminary data.</text>
</comment>
<evidence type="ECO:0008006" key="5">
    <source>
        <dbReference type="Google" id="ProtNLM"/>
    </source>
</evidence>
<feature type="region of interest" description="Disordered" evidence="2">
    <location>
        <begin position="150"/>
        <end position="195"/>
    </location>
</feature>
<feature type="coiled-coil region" evidence="1">
    <location>
        <begin position="5"/>
        <end position="71"/>
    </location>
</feature>
<dbReference type="EMBL" id="CZCU02000094">
    <property type="protein sequence ID" value="VXD12984.1"/>
    <property type="molecule type" value="Genomic_DNA"/>
</dbReference>
<proteinExistence type="predicted"/>
<sequence>MTQDVRQWLDEIKRLKQQLAQTQRDLNAAIESSDQWRQRYNTEAQQRRQEAQRYLEQMGELRGELERWQRLSPLANELQVRVAVRQEIDQLKTLDDIKTKLIEVMLERDRGREQIHQLVEALEAEKAAHLDTRNSLTTALGDTVDLLTKAQNQPQSTPTILPILTPDPPEYSSSIPQLPEAQQQPLPQLPPIEEG</sequence>
<evidence type="ECO:0000256" key="2">
    <source>
        <dbReference type="SAM" id="MobiDB-lite"/>
    </source>
</evidence>
<gene>
    <name evidence="3" type="ORF">PL8927_220019</name>
</gene>
<dbReference type="Proteomes" id="UP000184550">
    <property type="component" value="Unassembled WGS sequence"/>
</dbReference>